<gene>
    <name evidence="1" type="ORF">WR25_18344</name>
</gene>
<proteinExistence type="predicted"/>
<evidence type="ECO:0000313" key="1">
    <source>
        <dbReference type="EMBL" id="PAV68495.1"/>
    </source>
</evidence>
<dbReference type="Proteomes" id="UP000218231">
    <property type="component" value="Unassembled WGS sequence"/>
</dbReference>
<comment type="caution">
    <text evidence="1">The sequence shown here is derived from an EMBL/GenBank/DDBJ whole genome shotgun (WGS) entry which is preliminary data.</text>
</comment>
<dbReference type="AlphaFoldDB" id="A0A2A2K3H8"/>
<sequence>MSRVPRSVSESAKAFELVKIAVQRGVRHVVAQHDVEGRQVADLVAVAEQCRVLHQPTLGDALQGTALVVVGHHVELHAGAAGRYAQRAGAVAANQCGTCGQYLALLWRIGCLAVLLSPAARTTWVTPSVVFRPAPPVTLPVPCALPEPEPFLSIIDT</sequence>
<reference evidence="1 2" key="1">
    <citation type="journal article" date="2017" name="Curr. Biol.">
        <title>Genome architecture and evolution of a unichromosomal asexual nematode.</title>
        <authorList>
            <person name="Fradin H."/>
            <person name="Zegar C."/>
            <person name="Gutwein M."/>
            <person name="Lucas J."/>
            <person name="Kovtun M."/>
            <person name="Corcoran D."/>
            <person name="Baugh L.R."/>
            <person name="Kiontke K."/>
            <person name="Gunsalus K."/>
            <person name="Fitch D.H."/>
            <person name="Piano F."/>
        </authorList>
    </citation>
    <scope>NUCLEOTIDE SEQUENCE [LARGE SCALE GENOMIC DNA]</scope>
    <source>
        <strain evidence="1">PF1309</strain>
    </source>
</reference>
<name>A0A2A2K3H8_9BILA</name>
<accession>A0A2A2K3H8</accession>
<protein>
    <submittedName>
        <fullName evidence="1">Uncharacterized protein</fullName>
    </submittedName>
</protein>
<dbReference type="EMBL" id="LIAE01009747">
    <property type="protein sequence ID" value="PAV68495.1"/>
    <property type="molecule type" value="Genomic_DNA"/>
</dbReference>
<evidence type="ECO:0000313" key="2">
    <source>
        <dbReference type="Proteomes" id="UP000218231"/>
    </source>
</evidence>
<organism evidence="1 2">
    <name type="scientific">Diploscapter pachys</name>
    <dbReference type="NCBI Taxonomy" id="2018661"/>
    <lineage>
        <taxon>Eukaryota</taxon>
        <taxon>Metazoa</taxon>
        <taxon>Ecdysozoa</taxon>
        <taxon>Nematoda</taxon>
        <taxon>Chromadorea</taxon>
        <taxon>Rhabditida</taxon>
        <taxon>Rhabditina</taxon>
        <taxon>Rhabditomorpha</taxon>
        <taxon>Rhabditoidea</taxon>
        <taxon>Rhabditidae</taxon>
        <taxon>Diploscapter</taxon>
    </lineage>
</organism>
<keyword evidence="2" id="KW-1185">Reference proteome</keyword>